<dbReference type="Gramene" id="ONK58595">
    <property type="protein sequence ID" value="ONK58595"/>
    <property type="gene ID" value="A4U43_C09F14680"/>
</dbReference>
<name>A0A5P1EAP9_ASPOF</name>
<evidence type="ECO:0000313" key="3">
    <source>
        <dbReference type="Proteomes" id="UP000243459"/>
    </source>
</evidence>
<dbReference type="InterPro" id="IPR013187">
    <property type="entry name" value="F-box-assoc_dom_typ3"/>
</dbReference>
<organism evidence="2 3">
    <name type="scientific">Asparagus officinalis</name>
    <name type="common">Garden asparagus</name>
    <dbReference type="NCBI Taxonomy" id="4686"/>
    <lineage>
        <taxon>Eukaryota</taxon>
        <taxon>Viridiplantae</taxon>
        <taxon>Streptophyta</taxon>
        <taxon>Embryophyta</taxon>
        <taxon>Tracheophyta</taxon>
        <taxon>Spermatophyta</taxon>
        <taxon>Magnoliopsida</taxon>
        <taxon>Liliopsida</taxon>
        <taxon>Asparagales</taxon>
        <taxon>Asparagaceae</taxon>
        <taxon>Asparagoideae</taxon>
        <taxon>Asparagus</taxon>
    </lineage>
</organism>
<keyword evidence="3" id="KW-1185">Reference proteome</keyword>
<proteinExistence type="predicted"/>
<reference evidence="3" key="1">
    <citation type="journal article" date="2017" name="Nat. Commun.">
        <title>The asparagus genome sheds light on the origin and evolution of a young Y chromosome.</title>
        <authorList>
            <person name="Harkess A."/>
            <person name="Zhou J."/>
            <person name="Xu C."/>
            <person name="Bowers J.E."/>
            <person name="Van der Hulst R."/>
            <person name="Ayyampalayam S."/>
            <person name="Mercati F."/>
            <person name="Riccardi P."/>
            <person name="McKain M.R."/>
            <person name="Kakrana A."/>
            <person name="Tang H."/>
            <person name="Ray J."/>
            <person name="Groenendijk J."/>
            <person name="Arikit S."/>
            <person name="Mathioni S.M."/>
            <person name="Nakano M."/>
            <person name="Shan H."/>
            <person name="Telgmann-Rauber A."/>
            <person name="Kanno A."/>
            <person name="Yue Z."/>
            <person name="Chen H."/>
            <person name="Li W."/>
            <person name="Chen Y."/>
            <person name="Xu X."/>
            <person name="Zhang Y."/>
            <person name="Luo S."/>
            <person name="Chen H."/>
            <person name="Gao J."/>
            <person name="Mao Z."/>
            <person name="Pires J.C."/>
            <person name="Luo M."/>
            <person name="Kudrna D."/>
            <person name="Wing R.A."/>
            <person name="Meyers B.C."/>
            <person name="Yi K."/>
            <person name="Kong H."/>
            <person name="Lavrijsen P."/>
            <person name="Sunseri F."/>
            <person name="Falavigna A."/>
            <person name="Ye Y."/>
            <person name="Leebens-Mack J.H."/>
            <person name="Chen G."/>
        </authorList>
    </citation>
    <scope>NUCLEOTIDE SEQUENCE [LARGE SCALE GENOMIC DNA]</scope>
    <source>
        <strain evidence="3">cv. DH0086</strain>
    </source>
</reference>
<feature type="domain" description="F-box associated beta-propeller type 3" evidence="1">
    <location>
        <begin position="7"/>
        <end position="143"/>
    </location>
</feature>
<gene>
    <name evidence="2" type="ORF">A4U43_C09F14680</name>
</gene>
<sequence length="184" mass="20936">MYGSDDIYIQNPATREQIALPRKSSGSRSMVHRGHAVAFAYLPSNGEYKVLRVFSVFPLFNLLLPIIRSEVFTLGSERWWEKEGPPFRVHDENTAVVVDEAVHFLPGSFALRRAVGDLYDDNNEAIARFDLKREEWSKLPLPGIRHFSGNSRDEALDFRLTRLGGSLCWMLGASIVDLWLLDGR</sequence>
<dbReference type="PANTHER" id="PTHR31111">
    <property type="entry name" value="BNAA05G37150D PROTEIN-RELATED"/>
    <property type="match status" value="1"/>
</dbReference>
<protein>
    <recommendedName>
        <fullName evidence="1">F-box associated beta-propeller type 3 domain-containing protein</fullName>
    </recommendedName>
</protein>
<accession>A0A5P1EAP9</accession>
<evidence type="ECO:0000259" key="1">
    <source>
        <dbReference type="Pfam" id="PF08268"/>
    </source>
</evidence>
<dbReference type="Pfam" id="PF08268">
    <property type="entry name" value="FBA_3"/>
    <property type="match status" value="1"/>
</dbReference>
<dbReference type="EMBL" id="CM007389">
    <property type="protein sequence ID" value="ONK58595.1"/>
    <property type="molecule type" value="Genomic_DNA"/>
</dbReference>
<dbReference type="Proteomes" id="UP000243459">
    <property type="component" value="Chromosome 9"/>
</dbReference>
<dbReference type="PANTHER" id="PTHR31111:SF136">
    <property type="entry name" value="F-BOX ASSOCIATED DOMAIN-CONTAINING PROTEIN"/>
    <property type="match status" value="1"/>
</dbReference>
<evidence type="ECO:0000313" key="2">
    <source>
        <dbReference type="EMBL" id="ONK58595.1"/>
    </source>
</evidence>
<dbReference type="AlphaFoldDB" id="A0A5P1EAP9"/>